<evidence type="ECO:0000256" key="5">
    <source>
        <dbReference type="ARBA" id="ARBA00023014"/>
    </source>
</evidence>
<evidence type="ECO:0000256" key="2">
    <source>
        <dbReference type="ARBA" id="ARBA00022691"/>
    </source>
</evidence>
<dbReference type="GO" id="GO:0046872">
    <property type="term" value="F:metal ion binding"/>
    <property type="evidence" value="ECO:0007669"/>
    <property type="project" value="UniProtKB-KW"/>
</dbReference>
<dbReference type="EMBL" id="BARS01001894">
    <property type="protein sequence ID" value="GAF77877.1"/>
    <property type="molecule type" value="Genomic_DNA"/>
</dbReference>
<protein>
    <recommendedName>
        <fullName evidence="6">Radical SAM core domain-containing protein</fullName>
    </recommendedName>
</protein>
<dbReference type="GO" id="GO:0003824">
    <property type="term" value="F:catalytic activity"/>
    <property type="evidence" value="ECO:0007669"/>
    <property type="project" value="InterPro"/>
</dbReference>
<reference evidence="7" key="1">
    <citation type="journal article" date="2014" name="Front. Microbiol.">
        <title>High frequency of phylogenetically diverse reductive dehalogenase-homologous genes in deep subseafloor sedimentary metagenomes.</title>
        <authorList>
            <person name="Kawai M."/>
            <person name="Futagami T."/>
            <person name="Toyoda A."/>
            <person name="Takaki Y."/>
            <person name="Nishi S."/>
            <person name="Hori S."/>
            <person name="Arai W."/>
            <person name="Tsubouchi T."/>
            <person name="Morono Y."/>
            <person name="Uchiyama I."/>
            <person name="Ito T."/>
            <person name="Fujiyama A."/>
            <person name="Inagaki F."/>
            <person name="Takami H."/>
        </authorList>
    </citation>
    <scope>NUCLEOTIDE SEQUENCE</scope>
    <source>
        <strain evidence="7">Expedition CK06-06</strain>
    </source>
</reference>
<dbReference type="PANTHER" id="PTHR43409">
    <property type="entry name" value="ANAEROBIC MAGNESIUM-PROTOPORPHYRIN IX MONOMETHYL ESTER CYCLASE-RELATED"/>
    <property type="match status" value="1"/>
</dbReference>
<keyword evidence="5" id="KW-0411">Iron-sulfur</keyword>
<feature type="domain" description="Radical SAM core" evidence="6">
    <location>
        <begin position="9"/>
        <end position="110"/>
    </location>
</feature>
<keyword evidence="2" id="KW-0949">S-adenosyl-L-methionine</keyword>
<proteinExistence type="predicted"/>
<accession>X0SPS3</accession>
<evidence type="ECO:0000259" key="6">
    <source>
        <dbReference type="Pfam" id="PF04055"/>
    </source>
</evidence>
<feature type="non-terminal residue" evidence="7">
    <location>
        <position position="1"/>
    </location>
</feature>
<dbReference type="InterPro" id="IPR051198">
    <property type="entry name" value="BchE-like"/>
</dbReference>
<evidence type="ECO:0000256" key="1">
    <source>
        <dbReference type="ARBA" id="ARBA00001966"/>
    </source>
</evidence>
<dbReference type="InterPro" id="IPR058240">
    <property type="entry name" value="rSAM_sf"/>
</dbReference>
<dbReference type="GO" id="GO:0051536">
    <property type="term" value="F:iron-sulfur cluster binding"/>
    <property type="evidence" value="ECO:0007669"/>
    <property type="project" value="UniProtKB-KW"/>
</dbReference>
<sequence>DKPRLRKIVDELVERGIPKRIAFQGFCRSNIVHEEDILLFKKLNYRFVRFGAETGSERLLRRIKGEGISVADHQRVIDLCAKHGLRCAASFMFGIPGETRKDLKLTIDFLRRNKGKCQIRGFYLFNPMPGTALWEEMTRDGLVTEDLPFERLQLDLLKPNFSWDGLLYFNGKNVPLKRFRKIIERIRKEFVDPYPPGEEADWLSGSGEHRFRGSELYVLSEAYRQGEHIVYSDALREKMGVGSPIAAFGPYCNLRRGEYELELEMDLPPSEPSPARPDIVISLAAGKDGRRIRRYLLSELERDDNRYRTRFVLETDEKLFQVIVTPQPGCAVTLCSLALRKIEGS</sequence>
<keyword evidence="3" id="KW-0479">Metal-binding</keyword>
<dbReference type="InterPro" id="IPR007197">
    <property type="entry name" value="rSAM"/>
</dbReference>
<gene>
    <name evidence="7" type="ORF">S01H1_03478</name>
</gene>
<keyword evidence="4" id="KW-0408">Iron</keyword>
<organism evidence="7">
    <name type="scientific">marine sediment metagenome</name>
    <dbReference type="NCBI Taxonomy" id="412755"/>
    <lineage>
        <taxon>unclassified sequences</taxon>
        <taxon>metagenomes</taxon>
        <taxon>ecological metagenomes</taxon>
    </lineage>
</organism>
<evidence type="ECO:0000256" key="4">
    <source>
        <dbReference type="ARBA" id="ARBA00023004"/>
    </source>
</evidence>
<evidence type="ECO:0000313" key="7">
    <source>
        <dbReference type="EMBL" id="GAF77877.1"/>
    </source>
</evidence>
<name>X0SPS3_9ZZZZ</name>
<evidence type="ECO:0000256" key="3">
    <source>
        <dbReference type="ARBA" id="ARBA00022723"/>
    </source>
</evidence>
<comment type="caution">
    <text evidence="7">The sequence shown here is derived from an EMBL/GenBank/DDBJ whole genome shotgun (WGS) entry which is preliminary data.</text>
</comment>
<dbReference type="Gene3D" id="3.30.750.200">
    <property type="match status" value="1"/>
</dbReference>
<dbReference type="Pfam" id="PF04055">
    <property type="entry name" value="Radical_SAM"/>
    <property type="match status" value="1"/>
</dbReference>
<dbReference type="AlphaFoldDB" id="X0SPS3"/>
<comment type="cofactor">
    <cofactor evidence="1">
        <name>[4Fe-4S] cluster</name>
        <dbReference type="ChEBI" id="CHEBI:49883"/>
    </cofactor>
</comment>
<dbReference type="SUPFAM" id="SSF102114">
    <property type="entry name" value="Radical SAM enzymes"/>
    <property type="match status" value="1"/>
</dbReference>